<feature type="region of interest" description="Disordered" evidence="1">
    <location>
        <begin position="102"/>
        <end position="127"/>
    </location>
</feature>
<evidence type="ECO:0000313" key="2">
    <source>
        <dbReference type="EMBL" id="KAI5352680.1"/>
    </source>
</evidence>
<dbReference type="AlphaFoldDB" id="A0AAD4ZR67"/>
<protein>
    <submittedName>
        <fullName evidence="2">Uncharacterized protein</fullName>
    </submittedName>
</protein>
<reference evidence="2 3" key="1">
    <citation type="journal article" date="2022" name="G3 (Bethesda)">
        <title>Whole-genome sequence and methylome profiling of the almond [Prunus dulcis (Mill.) D.A. Webb] cultivar 'Nonpareil'.</title>
        <authorList>
            <person name="D'Amico-Willman K.M."/>
            <person name="Ouma W.Z."/>
            <person name="Meulia T."/>
            <person name="Sideli G.M."/>
            <person name="Gradziel T.M."/>
            <person name="Fresnedo-Ramirez J."/>
        </authorList>
    </citation>
    <scope>NUCLEOTIDE SEQUENCE [LARGE SCALE GENOMIC DNA]</scope>
    <source>
        <strain evidence="2">Clone GOH B32 T37-40</strain>
    </source>
</reference>
<comment type="caution">
    <text evidence="2">The sequence shown here is derived from an EMBL/GenBank/DDBJ whole genome shotgun (WGS) entry which is preliminary data.</text>
</comment>
<accession>A0AAD4ZR67</accession>
<sequence>MKGQSVQGAMITLAFRTVLPWDKKSERLLVTLAFQMVLPWAKKSERLLVTLMFQSVSYAWLPMVIRVRMPKCNDDVPNSVACLACSWVIEFCVPNDNDDAPNGMMSDSESPFEREPNVFDGESSDDRGNVRPMDGAMLLATSSCCIECANTSQYYEFLMRDTQVPDQHVSYHSEASTSGNGDAVVESSLRLIVTTVQQGNPRVPMR</sequence>
<keyword evidence="3" id="KW-1185">Reference proteome</keyword>
<name>A0AAD4ZR67_PRUDU</name>
<evidence type="ECO:0000313" key="3">
    <source>
        <dbReference type="Proteomes" id="UP001054821"/>
    </source>
</evidence>
<evidence type="ECO:0000256" key="1">
    <source>
        <dbReference type="SAM" id="MobiDB-lite"/>
    </source>
</evidence>
<gene>
    <name evidence="2" type="ORF">L3X38_005571</name>
</gene>
<proteinExistence type="predicted"/>
<dbReference type="EMBL" id="JAJFAZ020000001">
    <property type="protein sequence ID" value="KAI5352680.1"/>
    <property type="molecule type" value="Genomic_DNA"/>
</dbReference>
<organism evidence="2 3">
    <name type="scientific">Prunus dulcis</name>
    <name type="common">Almond</name>
    <name type="synonym">Amygdalus dulcis</name>
    <dbReference type="NCBI Taxonomy" id="3755"/>
    <lineage>
        <taxon>Eukaryota</taxon>
        <taxon>Viridiplantae</taxon>
        <taxon>Streptophyta</taxon>
        <taxon>Embryophyta</taxon>
        <taxon>Tracheophyta</taxon>
        <taxon>Spermatophyta</taxon>
        <taxon>Magnoliopsida</taxon>
        <taxon>eudicotyledons</taxon>
        <taxon>Gunneridae</taxon>
        <taxon>Pentapetalae</taxon>
        <taxon>rosids</taxon>
        <taxon>fabids</taxon>
        <taxon>Rosales</taxon>
        <taxon>Rosaceae</taxon>
        <taxon>Amygdaloideae</taxon>
        <taxon>Amygdaleae</taxon>
        <taxon>Prunus</taxon>
    </lineage>
</organism>
<dbReference type="Proteomes" id="UP001054821">
    <property type="component" value="Chromosome 1"/>
</dbReference>